<dbReference type="EMBL" id="PP511318">
    <property type="protein sequence ID" value="XCD03113.1"/>
    <property type="molecule type" value="Genomic_DNA"/>
</dbReference>
<protein>
    <submittedName>
        <fullName evidence="2">Uncharacterized protein</fullName>
    </submittedName>
</protein>
<organism evidence="2">
    <name type="scientific">Dulem virus 31</name>
    <dbReference type="NCBI Taxonomy" id="3145749"/>
    <lineage>
        <taxon>Viruses</taxon>
        <taxon>Monodnaviria</taxon>
        <taxon>Sangervirae</taxon>
        <taxon>Phixviricota</taxon>
        <taxon>Malgrandaviricetes</taxon>
        <taxon>Petitvirales</taxon>
        <taxon>Microviridae</taxon>
        <taxon>Microvirus</taxon>
    </lineage>
</organism>
<feature type="coiled-coil region" evidence="1">
    <location>
        <begin position="14"/>
        <end position="48"/>
    </location>
</feature>
<evidence type="ECO:0000313" key="2">
    <source>
        <dbReference type="EMBL" id="XCD03113.1"/>
    </source>
</evidence>
<name>A0AAU8ATD2_9VIRU</name>
<keyword evidence="1" id="KW-0175">Coiled coil</keyword>
<evidence type="ECO:0000256" key="1">
    <source>
        <dbReference type="SAM" id="Coils"/>
    </source>
</evidence>
<proteinExistence type="predicted"/>
<reference evidence="2" key="1">
    <citation type="submission" date="2024-03" db="EMBL/GenBank/DDBJ databases">
        <title>Diverse circular DNA viruses in blood, oral, and fecal samples of captive lemurs.</title>
        <authorList>
            <person name="Paietta E.N."/>
            <person name="Kraberger S."/>
            <person name="Lund M.C."/>
            <person name="Custer J.M."/>
            <person name="Vargas K.M."/>
            <person name="Ehmke E.E."/>
            <person name="Yoder A.D."/>
            <person name="Varsani A."/>
        </authorList>
    </citation>
    <scope>NUCLEOTIDE SEQUENCE</scope>
    <source>
        <strain evidence="2">Duke_17_45</strain>
    </source>
</reference>
<sequence>MNEEKKIYSIVGKVEIGADEYRDLIEQVKDLEKDNSQIRQNYWETESKNRDLTKKVKSLEILKDNWLDYLEIKNLKDDFDLFVFNKVKQNNEDED</sequence>
<accession>A0AAU8ATD2</accession>